<dbReference type="STRING" id="1293911.H710_01017"/>
<comment type="caution">
    <text evidence="1">The sequence shown here is derived from an EMBL/GenBank/DDBJ whole genome shotgun (WGS) entry which is preliminary data.</text>
</comment>
<organism evidence="1 2">
    <name type="scientific">Bartonella bacilliformis Ver097</name>
    <dbReference type="NCBI Taxonomy" id="1293911"/>
    <lineage>
        <taxon>Bacteria</taxon>
        <taxon>Pseudomonadati</taxon>
        <taxon>Pseudomonadota</taxon>
        <taxon>Alphaproteobacteria</taxon>
        <taxon>Hyphomicrobiales</taxon>
        <taxon>Bartonellaceae</taxon>
        <taxon>Bartonella</taxon>
    </lineage>
</organism>
<dbReference type="EMBL" id="ASIV01000006">
    <property type="protein sequence ID" value="KEG19237.1"/>
    <property type="molecule type" value="Genomic_DNA"/>
</dbReference>
<dbReference type="InterPro" id="IPR052022">
    <property type="entry name" value="26kDa_periplasmic_antigen"/>
</dbReference>
<dbReference type="InterPro" id="IPR007497">
    <property type="entry name" value="SIMPL/DUF541"/>
</dbReference>
<accession>A0A072R208</accession>
<dbReference type="PANTHER" id="PTHR34387:SF1">
    <property type="entry name" value="PERIPLASMIC IMMUNOGENIC PROTEIN"/>
    <property type="match status" value="1"/>
</dbReference>
<dbReference type="PANTHER" id="PTHR34387">
    <property type="entry name" value="SLR1258 PROTEIN"/>
    <property type="match status" value="1"/>
</dbReference>
<evidence type="ECO:0000313" key="2">
    <source>
        <dbReference type="Proteomes" id="UP000031740"/>
    </source>
</evidence>
<dbReference type="AlphaFoldDB" id="A0A072R208"/>
<dbReference type="Gene3D" id="3.30.110.170">
    <property type="entry name" value="Protein of unknown function (DUF541), domain 1"/>
    <property type="match status" value="1"/>
</dbReference>
<protein>
    <recommendedName>
        <fullName evidence="3">26 kDa periplasmic immunogenic protein</fullName>
    </recommendedName>
</protein>
<evidence type="ECO:0000313" key="1">
    <source>
        <dbReference type="EMBL" id="KEG19237.1"/>
    </source>
</evidence>
<dbReference type="Gene3D" id="3.30.70.2970">
    <property type="entry name" value="Protein of unknown function (DUF541), domain 2"/>
    <property type="match status" value="1"/>
</dbReference>
<proteinExistence type="predicted"/>
<dbReference type="Pfam" id="PF04402">
    <property type="entry name" value="SIMPL"/>
    <property type="match status" value="1"/>
</dbReference>
<dbReference type="HOGENOM" id="CLU_080344_4_0_5"/>
<sequence>MKRMNMTKAISQLLDIYWTKITILTILALLTSSLSVYAEKSTIKNSTIIVTATGTSQATPDMAVMNLAVITHDKTAQKALEANNKSINNIIDSFKKEGIQKKDIQTSNLSIYHINPDKHQEQRNDESLYQVSHSLTVRIRDLLNAGMIFDQAMGLGMNSVRGITFTNIDTKPFYTAARKQAIAEAIEKAKTLAQAANVKLGKIIEINESNDSSHLMPHLISRAQTASYADTHFSNGELNYSVNVTVTFAID</sequence>
<gene>
    <name evidence="1" type="ORF">H710_01017</name>
</gene>
<evidence type="ECO:0008006" key="3">
    <source>
        <dbReference type="Google" id="ProtNLM"/>
    </source>
</evidence>
<dbReference type="Proteomes" id="UP000031740">
    <property type="component" value="Unassembled WGS sequence"/>
</dbReference>
<dbReference type="GO" id="GO:0006974">
    <property type="term" value="P:DNA damage response"/>
    <property type="evidence" value="ECO:0007669"/>
    <property type="project" value="TreeGrafter"/>
</dbReference>
<dbReference type="PATRIC" id="fig|1293911.3.peg.1049"/>
<reference evidence="1 2" key="1">
    <citation type="submission" date="2013-04" db="EMBL/GenBank/DDBJ databases">
        <title>The Genome Sequence of Bartonella bacilliformis Ver097.</title>
        <authorList>
            <consortium name="The Broad Institute Genomics Platform"/>
            <consortium name="The Broad Institute Genome Sequencing Center for Infectious Disease"/>
            <person name="Feldgarden M."/>
            <person name="Kirby J."/>
            <person name="Birtles R."/>
            <person name="Dasch G."/>
            <person name="Hendrix L."/>
            <person name="Koehler J."/>
            <person name="Walker B."/>
            <person name="Young S.K."/>
            <person name="Zeng Q."/>
            <person name="Gargeya S."/>
            <person name="Fitzgerald M."/>
            <person name="Haas B."/>
            <person name="Abouelleil A."/>
            <person name="Allen A.W."/>
            <person name="Alvarado L."/>
            <person name="Arachchi H.M."/>
            <person name="Berlin A.M."/>
            <person name="Chapman S.B."/>
            <person name="Gainer-Dewar J."/>
            <person name="Goldberg J."/>
            <person name="Griggs A."/>
            <person name="Gujja S."/>
            <person name="Hansen M."/>
            <person name="Howarth C."/>
            <person name="Imamovic A."/>
            <person name="Ireland A."/>
            <person name="Larimer J."/>
            <person name="McCowan C."/>
            <person name="Murphy C."/>
            <person name="Pearson M."/>
            <person name="Poon T.W."/>
            <person name="Priest M."/>
            <person name="Roberts A."/>
            <person name="Saif S."/>
            <person name="Shea T."/>
            <person name="Sisk P."/>
            <person name="Sykes S."/>
            <person name="Wortman J."/>
            <person name="Nusbaum C."/>
            <person name="Birren B."/>
        </authorList>
    </citation>
    <scope>NUCLEOTIDE SEQUENCE [LARGE SCALE GENOMIC DNA]</scope>
    <source>
        <strain evidence="1 2">Ver097</strain>
    </source>
</reference>
<name>A0A072R208_BARBA</name>